<name>A0ABX5QEC8_9MICO</name>
<feature type="compositionally biased region" description="Low complexity" evidence="1">
    <location>
        <begin position="57"/>
        <end position="69"/>
    </location>
</feature>
<sequence length="69" mass="7594">MPRRRPSARRTRRPDPPPPASNLRRTAPRSCPAPYAAVRGAHTTRRNRCPSRRPTRGPRSASSSPAPAS</sequence>
<protein>
    <submittedName>
        <fullName evidence="2">Uncharacterized protein</fullName>
    </submittedName>
</protein>
<dbReference type="EMBL" id="CP035037">
    <property type="protein sequence ID" value="QAB17432.1"/>
    <property type="molecule type" value="Genomic_DNA"/>
</dbReference>
<proteinExistence type="predicted"/>
<gene>
    <name evidence="2" type="ORF">Leucomu_05415</name>
</gene>
<evidence type="ECO:0000313" key="2">
    <source>
        <dbReference type="EMBL" id="QAB17432.1"/>
    </source>
</evidence>
<keyword evidence="3" id="KW-1185">Reference proteome</keyword>
<organism evidence="2 3">
    <name type="scientific">Leucobacter muris</name>
    <dbReference type="NCBI Taxonomy" id="1935379"/>
    <lineage>
        <taxon>Bacteria</taxon>
        <taxon>Bacillati</taxon>
        <taxon>Actinomycetota</taxon>
        <taxon>Actinomycetes</taxon>
        <taxon>Micrococcales</taxon>
        <taxon>Microbacteriaceae</taxon>
        <taxon>Leucobacter</taxon>
    </lineage>
</organism>
<feature type="compositionally biased region" description="Basic residues" evidence="1">
    <location>
        <begin position="42"/>
        <end position="56"/>
    </location>
</feature>
<feature type="region of interest" description="Disordered" evidence="1">
    <location>
        <begin position="1"/>
        <end position="69"/>
    </location>
</feature>
<reference evidence="2 3" key="1">
    <citation type="submission" date="2019-01" db="EMBL/GenBank/DDBJ databases">
        <title>Leucobacter muris sp. nov. isolated from the nose of a laboratory mouse.</title>
        <authorList>
            <person name="Benga L."/>
            <person name="Sproeer C."/>
            <person name="Schumann P."/>
            <person name="Verbarg S."/>
            <person name="Bunk B."/>
            <person name="Engelhardt E."/>
            <person name="Benten P.M."/>
            <person name="Sager M."/>
        </authorList>
    </citation>
    <scope>NUCLEOTIDE SEQUENCE [LARGE SCALE GENOMIC DNA]</scope>
    <source>
        <strain evidence="2 3">DSM 101948</strain>
    </source>
</reference>
<evidence type="ECO:0000256" key="1">
    <source>
        <dbReference type="SAM" id="MobiDB-lite"/>
    </source>
</evidence>
<feature type="compositionally biased region" description="Basic residues" evidence="1">
    <location>
        <begin position="1"/>
        <end position="12"/>
    </location>
</feature>
<accession>A0ABX5QEC8</accession>
<evidence type="ECO:0000313" key="3">
    <source>
        <dbReference type="Proteomes" id="UP000285768"/>
    </source>
</evidence>
<dbReference type="Proteomes" id="UP000285768">
    <property type="component" value="Chromosome"/>
</dbReference>